<keyword evidence="1" id="KW-1133">Transmembrane helix</keyword>
<dbReference type="EMBL" id="JADNRY010000426">
    <property type="protein sequence ID" value="KAF9056838.1"/>
    <property type="molecule type" value="Genomic_DNA"/>
</dbReference>
<keyword evidence="1" id="KW-0472">Membrane</keyword>
<keyword evidence="3" id="KW-1185">Reference proteome</keyword>
<evidence type="ECO:0000256" key="1">
    <source>
        <dbReference type="SAM" id="Phobius"/>
    </source>
</evidence>
<evidence type="ECO:0000313" key="2">
    <source>
        <dbReference type="EMBL" id="KAF9056838.1"/>
    </source>
</evidence>
<dbReference type="Proteomes" id="UP000772434">
    <property type="component" value="Unassembled WGS sequence"/>
</dbReference>
<name>A0A9P5TXH3_9AGAR</name>
<keyword evidence="1" id="KW-0812">Transmembrane</keyword>
<sequence length="216" mass="23383">MKHLDILPSIAPLSILTGLSTDPTTYSSATAAHPSKTQAQILGIGYAFALIFLVPMTVLHSVFHASRPSETEDTFTVGHSAVGDYYTKSQNLNKAEVEALTATSTLTATPALTSTSTTNFTSTSVTFTFTSTSSHRPNPKLSSLAKLNKPSPATQPRHSLQGFQSRKLKLTNRFSVLFLLVPTTPTPPQNQTLYNLPSRLRLARLSHRKTRTPSGT</sequence>
<comment type="caution">
    <text evidence="2">The sequence shown here is derived from an EMBL/GenBank/DDBJ whole genome shotgun (WGS) entry which is preliminary data.</text>
</comment>
<organism evidence="2 3">
    <name type="scientific">Rhodocollybia butyracea</name>
    <dbReference type="NCBI Taxonomy" id="206335"/>
    <lineage>
        <taxon>Eukaryota</taxon>
        <taxon>Fungi</taxon>
        <taxon>Dikarya</taxon>
        <taxon>Basidiomycota</taxon>
        <taxon>Agaricomycotina</taxon>
        <taxon>Agaricomycetes</taxon>
        <taxon>Agaricomycetidae</taxon>
        <taxon>Agaricales</taxon>
        <taxon>Marasmiineae</taxon>
        <taxon>Omphalotaceae</taxon>
        <taxon>Rhodocollybia</taxon>
    </lineage>
</organism>
<feature type="transmembrane region" description="Helical" evidence="1">
    <location>
        <begin position="37"/>
        <end position="59"/>
    </location>
</feature>
<protein>
    <submittedName>
        <fullName evidence="2">Uncharacterized protein</fullName>
    </submittedName>
</protein>
<accession>A0A9P5TXH3</accession>
<proteinExistence type="predicted"/>
<gene>
    <name evidence="2" type="ORF">BDP27DRAFT_1433472</name>
</gene>
<dbReference type="AlphaFoldDB" id="A0A9P5TXH3"/>
<evidence type="ECO:0000313" key="3">
    <source>
        <dbReference type="Proteomes" id="UP000772434"/>
    </source>
</evidence>
<reference evidence="2" key="1">
    <citation type="submission" date="2020-11" db="EMBL/GenBank/DDBJ databases">
        <authorList>
            <consortium name="DOE Joint Genome Institute"/>
            <person name="Ahrendt S."/>
            <person name="Riley R."/>
            <person name="Andreopoulos W."/>
            <person name="Labutti K."/>
            <person name="Pangilinan J."/>
            <person name="Ruiz-Duenas F.J."/>
            <person name="Barrasa J.M."/>
            <person name="Sanchez-Garcia M."/>
            <person name="Camarero S."/>
            <person name="Miyauchi S."/>
            <person name="Serrano A."/>
            <person name="Linde D."/>
            <person name="Babiker R."/>
            <person name="Drula E."/>
            <person name="Ayuso-Fernandez I."/>
            <person name="Pacheco R."/>
            <person name="Padilla G."/>
            <person name="Ferreira P."/>
            <person name="Barriuso J."/>
            <person name="Kellner H."/>
            <person name="Castanera R."/>
            <person name="Alfaro M."/>
            <person name="Ramirez L."/>
            <person name="Pisabarro A.G."/>
            <person name="Kuo A."/>
            <person name="Tritt A."/>
            <person name="Lipzen A."/>
            <person name="He G."/>
            <person name="Yan M."/>
            <person name="Ng V."/>
            <person name="Cullen D."/>
            <person name="Martin F."/>
            <person name="Rosso M.-N."/>
            <person name="Henrissat B."/>
            <person name="Hibbett D."/>
            <person name="Martinez A.T."/>
            <person name="Grigoriev I.V."/>
        </authorList>
    </citation>
    <scope>NUCLEOTIDE SEQUENCE</scope>
    <source>
        <strain evidence="2">AH 40177</strain>
    </source>
</reference>